<dbReference type="InterPro" id="IPR050390">
    <property type="entry name" value="C5-Methyltransferase"/>
</dbReference>
<dbReference type="InterPro" id="IPR031303">
    <property type="entry name" value="C5_meth_CS"/>
</dbReference>
<dbReference type="Pfam" id="PF00145">
    <property type="entry name" value="DNA_methylase"/>
    <property type="match status" value="1"/>
</dbReference>
<feature type="region of interest" description="Disordered" evidence="8">
    <location>
        <begin position="171"/>
        <end position="197"/>
    </location>
</feature>
<evidence type="ECO:0000313" key="10">
    <source>
        <dbReference type="Proteomes" id="UP001500729"/>
    </source>
</evidence>
<evidence type="ECO:0000256" key="8">
    <source>
        <dbReference type="SAM" id="MobiDB-lite"/>
    </source>
</evidence>
<dbReference type="PROSITE" id="PS51679">
    <property type="entry name" value="SAM_MT_C5"/>
    <property type="match status" value="1"/>
</dbReference>
<dbReference type="NCBIfam" id="TIGR00675">
    <property type="entry name" value="dcm"/>
    <property type="match status" value="1"/>
</dbReference>
<dbReference type="EMBL" id="BAAAGS010000021">
    <property type="protein sequence ID" value="GAA0532489.1"/>
    <property type="molecule type" value="Genomic_DNA"/>
</dbReference>
<evidence type="ECO:0000256" key="6">
    <source>
        <dbReference type="RuleBase" id="RU000416"/>
    </source>
</evidence>
<dbReference type="RefSeq" id="WP_009946543.1">
    <property type="nucleotide sequence ID" value="NZ_BAAAGS010000021.1"/>
</dbReference>
<evidence type="ECO:0000256" key="5">
    <source>
        <dbReference type="PROSITE-ProRule" id="PRU01016"/>
    </source>
</evidence>
<sequence>MNPLTVLSLFAGIGGLELGLERAGMRVVGQVELDPWCRQVLAHHWPEVPRHDDVRTAVDWWHSQPRPDVELVAGGFPCQPFSTYGRRRGIADERWGWPWMRDVIDAIRPRYVLAENVAALLRDTDAFRIILDDLSHLGYLVEWSVVPACSLGAPHTRQRLFVLAHPAGNDGQRPLHLPAPLPPGRPRSGAAGGQTRAERWLPEPDVGRVAHGLPKRLVASHLRALGNAVVPAVTEHIGRALLAHTTTR</sequence>
<evidence type="ECO:0000256" key="1">
    <source>
        <dbReference type="ARBA" id="ARBA00022603"/>
    </source>
</evidence>
<dbReference type="InterPro" id="IPR001525">
    <property type="entry name" value="C5_MeTfrase"/>
</dbReference>
<dbReference type="InterPro" id="IPR029063">
    <property type="entry name" value="SAM-dependent_MTases_sf"/>
</dbReference>
<name>A0ABN1D326_SACER</name>
<dbReference type="Proteomes" id="UP001500729">
    <property type="component" value="Unassembled WGS sequence"/>
</dbReference>
<organism evidence="9 10">
    <name type="scientific">Saccharopolyspora erythraea</name>
    <name type="common">Streptomyces erythraeus</name>
    <dbReference type="NCBI Taxonomy" id="1836"/>
    <lineage>
        <taxon>Bacteria</taxon>
        <taxon>Bacillati</taxon>
        <taxon>Actinomycetota</taxon>
        <taxon>Actinomycetes</taxon>
        <taxon>Pseudonocardiales</taxon>
        <taxon>Pseudonocardiaceae</taxon>
        <taxon>Saccharopolyspora</taxon>
    </lineage>
</organism>
<comment type="similarity">
    <text evidence="5 6">Belongs to the class I-like SAM-binding methyltransferase superfamily. C5-methyltransferase family.</text>
</comment>
<keyword evidence="3 5" id="KW-0949">S-adenosyl-L-methionine</keyword>
<evidence type="ECO:0000256" key="2">
    <source>
        <dbReference type="ARBA" id="ARBA00022679"/>
    </source>
</evidence>
<evidence type="ECO:0000256" key="4">
    <source>
        <dbReference type="ARBA" id="ARBA00022747"/>
    </source>
</evidence>
<reference evidence="9 10" key="1">
    <citation type="journal article" date="2019" name="Int. J. Syst. Evol. Microbiol.">
        <title>The Global Catalogue of Microorganisms (GCM) 10K type strain sequencing project: providing services to taxonomists for standard genome sequencing and annotation.</title>
        <authorList>
            <consortium name="The Broad Institute Genomics Platform"/>
            <consortium name="The Broad Institute Genome Sequencing Center for Infectious Disease"/>
            <person name="Wu L."/>
            <person name="Ma J."/>
        </authorList>
    </citation>
    <scope>NUCLEOTIDE SEQUENCE [LARGE SCALE GENOMIC DNA]</scope>
    <source>
        <strain evidence="9 10">JCM 10303</strain>
    </source>
</reference>
<keyword evidence="1 5" id="KW-0489">Methyltransferase</keyword>
<dbReference type="SUPFAM" id="SSF53335">
    <property type="entry name" value="S-adenosyl-L-methionine-dependent methyltransferases"/>
    <property type="match status" value="1"/>
</dbReference>
<keyword evidence="10" id="KW-1185">Reference proteome</keyword>
<evidence type="ECO:0000256" key="7">
    <source>
        <dbReference type="RuleBase" id="RU000417"/>
    </source>
</evidence>
<comment type="catalytic activity">
    <reaction evidence="7">
        <text>a 2'-deoxycytidine in DNA + S-adenosyl-L-methionine = a 5-methyl-2'-deoxycytidine in DNA + S-adenosyl-L-homocysteine + H(+)</text>
        <dbReference type="Rhea" id="RHEA:13681"/>
        <dbReference type="Rhea" id="RHEA-COMP:11369"/>
        <dbReference type="Rhea" id="RHEA-COMP:11370"/>
        <dbReference type="ChEBI" id="CHEBI:15378"/>
        <dbReference type="ChEBI" id="CHEBI:57856"/>
        <dbReference type="ChEBI" id="CHEBI:59789"/>
        <dbReference type="ChEBI" id="CHEBI:85452"/>
        <dbReference type="ChEBI" id="CHEBI:85454"/>
        <dbReference type="EC" id="2.1.1.37"/>
    </reaction>
</comment>
<dbReference type="PROSITE" id="PS00095">
    <property type="entry name" value="C5_MTASE_2"/>
    <property type="match status" value="1"/>
</dbReference>
<protein>
    <recommendedName>
        <fullName evidence="7">Cytosine-specific methyltransferase</fullName>
        <ecNumber evidence="7">2.1.1.37</ecNumber>
    </recommendedName>
</protein>
<keyword evidence="4" id="KW-0680">Restriction system</keyword>
<keyword evidence="2 5" id="KW-0808">Transferase</keyword>
<dbReference type="Gene3D" id="3.40.50.150">
    <property type="entry name" value="Vaccinia Virus protein VP39"/>
    <property type="match status" value="1"/>
</dbReference>
<evidence type="ECO:0000313" key="9">
    <source>
        <dbReference type="EMBL" id="GAA0532489.1"/>
    </source>
</evidence>
<evidence type="ECO:0000256" key="3">
    <source>
        <dbReference type="ARBA" id="ARBA00022691"/>
    </source>
</evidence>
<dbReference type="PANTHER" id="PTHR10629">
    <property type="entry name" value="CYTOSINE-SPECIFIC METHYLTRANSFERASE"/>
    <property type="match status" value="1"/>
</dbReference>
<proteinExistence type="inferred from homology"/>
<dbReference type="PRINTS" id="PR00105">
    <property type="entry name" value="C5METTRFRASE"/>
</dbReference>
<feature type="active site" evidence="5">
    <location>
        <position position="78"/>
    </location>
</feature>
<dbReference type="InterPro" id="IPR018117">
    <property type="entry name" value="C5_DNA_meth_AS"/>
</dbReference>
<gene>
    <name evidence="9" type="ORF">GCM10009533_34470</name>
</gene>
<dbReference type="PANTHER" id="PTHR10629:SF50">
    <property type="entry name" value="DNA (CYTOSINE-5)-METHYLTRANSFERASE CMT3"/>
    <property type="match status" value="1"/>
</dbReference>
<dbReference type="PROSITE" id="PS00094">
    <property type="entry name" value="C5_MTASE_1"/>
    <property type="match status" value="1"/>
</dbReference>
<dbReference type="EC" id="2.1.1.37" evidence="7"/>
<accession>A0ABN1D326</accession>
<comment type="caution">
    <text evidence="9">The sequence shown here is derived from an EMBL/GenBank/DDBJ whole genome shotgun (WGS) entry which is preliminary data.</text>
</comment>